<keyword evidence="3" id="KW-0804">Transcription</keyword>
<evidence type="ECO:0000256" key="1">
    <source>
        <dbReference type="ARBA" id="ARBA00023015"/>
    </source>
</evidence>
<sequence>MSKAERTRQFIIEKAAPIINRKGIAGTSISDIMEATQLAKGCLYGNFLNKDEICLEAFNYLTRQHANEREALLNKYPSAREKLSAYLEHFKEGKFREEFGGCPVLNFGTESDDTNPEIKERVHQVIQVSQKYLENILTSGIDNGEFHPELNAKRVALKFYAMLEGSVLISRVSNDNKQVDEIIVSIKEEIELFSI</sequence>
<protein>
    <submittedName>
        <fullName evidence="6">TetR family transcriptional regulator</fullName>
    </submittedName>
</protein>
<evidence type="ECO:0000256" key="3">
    <source>
        <dbReference type="ARBA" id="ARBA00023163"/>
    </source>
</evidence>
<dbReference type="PANTHER" id="PTHR47506">
    <property type="entry name" value="TRANSCRIPTIONAL REGULATORY PROTEIN"/>
    <property type="match status" value="1"/>
</dbReference>
<dbReference type="GO" id="GO:0003677">
    <property type="term" value="F:DNA binding"/>
    <property type="evidence" value="ECO:0007669"/>
    <property type="project" value="UniProtKB-UniRule"/>
</dbReference>
<reference evidence="6 7" key="1">
    <citation type="submission" date="2019-11" db="EMBL/GenBank/DDBJ databases">
        <authorList>
            <person name="Zheng R.K."/>
            <person name="Sun C.M."/>
        </authorList>
    </citation>
    <scope>NUCLEOTIDE SEQUENCE [LARGE SCALE GENOMIC DNA]</scope>
    <source>
        <strain evidence="6 7">WC007</strain>
    </source>
</reference>
<evidence type="ECO:0000256" key="2">
    <source>
        <dbReference type="ARBA" id="ARBA00023125"/>
    </source>
</evidence>
<dbReference type="Gene3D" id="1.10.357.10">
    <property type="entry name" value="Tetracycline Repressor, domain 2"/>
    <property type="match status" value="1"/>
</dbReference>
<feature type="DNA-binding region" description="H-T-H motif" evidence="4">
    <location>
        <begin position="28"/>
        <end position="47"/>
    </location>
</feature>
<keyword evidence="2 4" id="KW-0238">DNA-binding</keyword>
<dbReference type="Proteomes" id="UP000428260">
    <property type="component" value="Chromosome"/>
</dbReference>
<feature type="domain" description="HTH tetR-type" evidence="5">
    <location>
        <begin position="5"/>
        <end position="65"/>
    </location>
</feature>
<dbReference type="Pfam" id="PF00440">
    <property type="entry name" value="TetR_N"/>
    <property type="match status" value="1"/>
</dbReference>
<dbReference type="PROSITE" id="PS50977">
    <property type="entry name" value="HTH_TETR_2"/>
    <property type="match status" value="1"/>
</dbReference>
<dbReference type="InterPro" id="IPR009057">
    <property type="entry name" value="Homeodomain-like_sf"/>
</dbReference>
<dbReference type="Pfam" id="PF16925">
    <property type="entry name" value="TetR_C_13"/>
    <property type="match status" value="1"/>
</dbReference>
<dbReference type="PANTHER" id="PTHR47506:SF3">
    <property type="entry name" value="HTH-TYPE TRANSCRIPTIONAL REGULATOR LMRA"/>
    <property type="match status" value="1"/>
</dbReference>
<name>A0A6I6K8Y3_9BACT</name>
<dbReference type="SUPFAM" id="SSF46689">
    <property type="entry name" value="Homeodomain-like"/>
    <property type="match status" value="1"/>
</dbReference>
<organism evidence="6 7">
    <name type="scientific">Maribellus comscasis</name>
    <dbReference type="NCBI Taxonomy" id="2681766"/>
    <lineage>
        <taxon>Bacteria</taxon>
        <taxon>Pseudomonadati</taxon>
        <taxon>Bacteroidota</taxon>
        <taxon>Bacteroidia</taxon>
        <taxon>Marinilabiliales</taxon>
        <taxon>Prolixibacteraceae</taxon>
        <taxon>Maribellus</taxon>
    </lineage>
</organism>
<dbReference type="EMBL" id="CP046401">
    <property type="protein sequence ID" value="QGY46524.1"/>
    <property type="molecule type" value="Genomic_DNA"/>
</dbReference>
<dbReference type="InterPro" id="IPR011075">
    <property type="entry name" value="TetR_C"/>
</dbReference>
<accession>A0A6I6K8Y3</accession>
<dbReference type="RefSeq" id="WP_158869655.1">
    <property type="nucleotide sequence ID" value="NZ_CP046401.1"/>
</dbReference>
<keyword evidence="1" id="KW-0805">Transcription regulation</keyword>
<gene>
    <name evidence="6" type="ORF">GM418_23535</name>
</gene>
<dbReference type="InterPro" id="IPR036271">
    <property type="entry name" value="Tet_transcr_reg_TetR-rel_C_sf"/>
</dbReference>
<dbReference type="SUPFAM" id="SSF48498">
    <property type="entry name" value="Tetracyclin repressor-like, C-terminal domain"/>
    <property type="match status" value="1"/>
</dbReference>
<proteinExistence type="predicted"/>
<evidence type="ECO:0000313" key="6">
    <source>
        <dbReference type="EMBL" id="QGY46524.1"/>
    </source>
</evidence>
<dbReference type="AlphaFoldDB" id="A0A6I6K8Y3"/>
<keyword evidence="7" id="KW-1185">Reference proteome</keyword>
<dbReference type="KEGG" id="mcos:GM418_23535"/>
<evidence type="ECO:0000313" key="7">
    <source>
        <dbReference type="Proteomes" id="UP000428260"/>
    </source>
</evidence>
<evidence type="ECO:0000259" key="5">
    <source>
        <dbReference type="PROSITE" id="PS50977"/>
    </source>
</evidence>
<dbReference type="InterPro" id="IPR001647">
    <property type="entry name" value="HTH_TetR"/>
</dbReference>
<evidence type="ECO:0000256" key="4">
    <source>
        <dbReference type="PROSITE-ProRule" id="PRU00335"/>
    </source>
</evidence>